<keyword evidence="2" id="KW-1185">Reference proteome</keyword>
<gene>
    <name evidence="1" type="ORF">BDR25DRAFT_352715</name>
</gene>
<dbReference type="EMBL" id="MU003500">
    <property type="protein sequence ID" value="KAF2473291.1"/>
    <property type="molecule type" value="Genomic_DNA"/>
</dbReference>
<evidence type="ECO:0000313" key="2">
    <source>
        <dbReference type="Proteomes" id="UP000799755"/>
    </source>
</evidence>
<protein>
    <submittedName>
        <fullName evidence="1">Uncharacterized protein</fullName>
    </submittedName>
</protein>
<organism evidence="1 2">
    <name type="scientific">Lindgomyces ingoldianus</name>
    <dbReference type="NCBI Taxonomy" id="673940"/>
    <lineage>
        <taxon>Eukaryota</taxon>
        <taxon>Fungi</taxon>
        <taxon>Dikarya</taxon>
        <taxon>Ascomycota</taxon>
        <taxon>Pezizomycotina</taxon>
        <taxon>Dothideomycetes</taxon>
        <taxon>Pleosporomycetidae</taxon>
        <taxon>Pleosporales</taxon>
        <taxon>Lindgomycetaceae</taxon>
        <taxon>Lindgomyces</taxon>
    </lineage>
</organism>
<name>A0ACB6R2B5_9PLEO</name>
<dbReference type="Proteomes" id="UP000799755">
    <property type="component" value="Unassembled WGS sequence"/>
</dbReference>
<sequence length="194" mass="21929">MDDLDFRAAVPNHSSHAQQTKNGKRFMKATDKPLPNSIALIVPHVLDSLRDNIVCIPKLPLGYIAKFPHCRTSVSPFLNPIMSKDTRPLRQKHHITSQCKGWLQPTTSGHIINLLLHLIFPSPSSSGCLPSIYILAFSLNTSVFFSATSIQIYHHLHQRNNPICWLNHSVWAESLNVALRGCGRRGQRGWRRWG</sequence>
<evidence type="ECO:0000313" key="1">
    <source>
        <dbReference type="EMBL" id="KAF2473291.1"/>
    </source>
</evidence>
<reference evidence="1" key="1">
    <citation type="journal article" date="2020" name="Stud. Mycol.">
        <title>101 Dothideomycetes genomes: a test case for predicting lifestyles and emergence of pathogens.</title>
        <authorList>
            <person name="Haridas S."/>
            <person name="Albert R."/>
            <person name="Binder M."/>
            <person name="Bloem J."/>
            <person name="Labutti K."/>
            <person name="Salamov A."/>
            <person name="Andreopoulos B."/>
            <person name="Baker S."/>
            <person name="Barry K."/>
            <person name="Bills G."/>
            <person name="Bluhm B."/>
            <person name="Cannon C."/>
            <person name="Castanera R."/>
            <person name="Culley D."/>
            <person name="Daum C."/>
            <person name="Ezra D."/>
            <person name="Gonzalez J."/>
            <person name="Henrissat B."/>
            <person name="Kuo A."/>
            <person name="Liang C."/>
            <person name="Lipzen A."/>
            <person name="Lutzoni F."/>
            <person name="Magnuson J."/>
            <person name="Mondo S."/>
            <person name="Nolan M."/>
            <person name="Ohm R."/>
            <person name="Pangilinan J."/>
            <person name="Park H.-J."/>
            <person name="Ramirez L."/>
            <person name="Alfaro M."/>
            <person name="Sun H."/>
            <person name="Tritt A."/>
            <person name="Yoshinaga Y."/>
            <person name="Zwiers L.-H."/>
            <person name="Turgeon B."/>
            <person name="Goodwin S."/>
            <person name="Spatafora J."/>
            <person name="Crous P."/>
            <person name="Grigoriev I."/>
        </authorList>
    </citation>
    <scope>NUCLEOTIDE SEQUENCE</scope>
    <source>
        <strain evidence="1">ATCC 200398</strain>
    </source>
</reference>
<comment type="caution">
    <text evidence="1">The sequence shown here is derived from an EMBL/GenBank/DDBJ whole genome shotgun (WGS) entry which is preliminary data.</text>
</comment>
<proteinExistence type="predicted"/>
<accession>A0ACB6R2B5</accession>